<gene>
    <name evidence="1" type="ordered locus">RPE_3948</name>
</gene>
<dbReference type="AlphaFoldDB" id="Q07JL0"/>
<sequence>MSLPQPVPGLVIRYSYLWYREHLAGREEGNKDRPCAVVAAIRTDEHGDTRVLVLPITHSAPEHERLAVELPAVVKRRLGLDDVPSWVVLSEWNDFVWPGPDLRRVPNADDSSVAYGMLPPSLFNKIKSQFLALAQTRAARGVPRTT</sequence>
<dbReference type="KEGG" id="rpe:RPE_3948"/>
<proteinExistence type="predicted"/>
<protein>
    <recommendedName>
        <fullName evidence="2">Growth inhibitor PemK</fullName>
    </recommendedName>
</protein>
<evidence type="ECO:0008006" key="2">
    <source>
        <dbReference type="Google" id="ProtNLM"/>
    </source>
</evidence>
<dbReference type="OrthoDB" id="7432864at2"/>
<dbReference type="EMBL" id="CP000463">
    <property type="protein sequence ID" value="ABJ07874.1"/>
    <property type="molecule type" value="Genomic_DNA"/>
</dbReference>
<evidence type="ECO:0000313" key="1">
    <source>
        <dbReference type="EMBL" id="ABJ07874.1"/>
    </source>
</evidence>
<dbReference type="STRING" id="316055.RPE_3948"/>
<accession>Q07JL0</accession>
<organism evidence="1">
    <name type="scientific">Rhodopseudomonas palustris (strain BisA53)</name>
    <dbReference type="NCBI Taxonomy" id="316055"/>
    <lineage>
        <taxon>Bacteria</taxon>
        <taxon>Pseudomonadati</taxon>
        <taxon>Pseudomonadota</taxon>
        <taxon>Alphaproteobacteria</taxon>
        <taxon>Hyphomicrobiales</taxon>
        <taxon>Nitrobacteraceae</taxon>
        <taxon>Rhodopseudomonas</taxon>
    </lineage>
</organism>
<dbReference type="eggNOG" id="ENOG5032S7M">
    <property type="taxonomic scope" value="Bacteria"/>
</dbReference>
<reference evidence="1" key="1">
    <citation type="submission" date="2006-09" db="EMBL/GenBank/DDBJ databases">
        <title>Complete sequence of Rhodopseudomonas palustris BisA53.</title>
        <authorList>
            <consortium name="US DOE Joint Genome Institute"/>
            <person name="Copeland A."/>
            <person name="Lucas S."/>
            <person name="Lapidus A."/>
            <person name="Barry K."/>
            <person name="Detter J.C."/>
            <person name="Glavina del Rio T."/>
            <person name="Hammon N."/>
            <person name="Israni S."/>
            <person name="Dalin E."/>
            <person name="Tice H."/>
            <person name="Pitluck S."/>
            <person name="Chain P."/>
            <person name="Malfatti S."/>
            <person name="Shin M."/>
            <person name="Vergez L."/>
            <person name="Schmutz J."/>
            <person name="Larimer F."/>
            <person name="Land M."/>
            <person name="Hauser L."/>
            <person name="Pelletier D.A."/>
            <person name="Kyrpides N."/>
            <person name="Kim E."/>
            <person name="Harwood C.S."/>
            <person name="Oda Y."/>
            <person name="Richardson P."/>
        </authorList>
    </citation>
    <scope>NUCLEOTIDE SEQUENCE [LARGE SCALE GENOMIC DNA]</scope>
    <source>
        <strain evidence="1">BisA53</strain>
    </source>
</reference>
<name>Q07JL0_RHOP5</name>
<dbReference type="HOGENOM" id="CLU_126566_0_0_5"/>